<dbReference type="EMBL" id="JACARY010000063">
    <property type="protein sequence ID" value="NWD97841.1"/>
    <property type="molecule type" value="Genomic_DNA"/>
</dbReference>
<evidence type="ECO:0000313" key="2">
    <source>
        <dbReference type="Proteomes" id="UP000572863"/>
    </source>
</evidence>
<protein>
    <recommendedName>
        <fullName evidence="3">DUF1524 domain-containing protein</fullName>
    </recommendedName>
</protein>
<sequence>MTNSSKSLAQALHELEQLKEELHVNWKNERLRIEESLYYLITHSIGDDYNHIKNSIEAQVKTGETCKNQNTSQWVERELDSQTHPARESTLIALTYILLFDFECENGSITSASKLICHASHFEGYASGLTLPRINGGGRGRSESSKKNKDKIAALISSHRPERGWKKERDAANWIYDEAVKLNKNSSMNLTTSNLTNLMTDWMKEDGSACRAAFLGTSE</sequence>
<comment type="caution">
    <text evidence="1">The sequence shown here is derived from an EMBL/GenBank/DDBJ whole genome shotgun (WGS) entry which is preliminary data.</text>
</comment>
<dbReference type="RefSeq" id="WP_177053178.1">
    <property type="nucleotide sequence ID" value="NZ_JACAQM010000022.1"/>
</dbReference>
<proteinExistence type="predicted"/>
<organism evidence="1 2">
    <name type="scientific">Pseudomonas reactans</name>
    <dbReference type="NCBI Taxonomy" id="117680"/>
    <lineage>
        <taxon>Bacteria</taxon>
        <taxon>Pseudomonadati</taxon>
        <taxon>Pseudomonadota</taxon>
        <taxon>Gammaproteobacteria</taxon>
        <taxon>Pseudomonadales</taxon>
        <taxon>Pseudomonadaceae</taxon>
        <taxon>Pseudomonas</taxon>
    </lineage>
</organism>
<evidence type="ECO:0000313" key="1">
    <source>
        <dbReference type="EMBL" id="NWD97841.1"/>
    </source>
</evidence>
<name>A0ABX2R191_9PSED</name>
<reference evidence="1 2" key="1">
    <citation type="submission" date="2020-04" db="EMBL/GenBank/DDBJ databases">
        <title>Molecular characterization of pseudomonads from Agaricus bisporus reveal novel blotch 2 pathogens in Western Europe.</title>
        <authorList>
            <person name="Taparia T."/>
            <person name="Krijger M."/>
            <person name="Haynes E."/>
            <person name="Elpinstone J.G."/>
            <person name="Noble R."/>
            <person name="Van Der Wolf J."/>
        </authorList>
    </citation>
    <scope>NUCLEOTIDE SEQUENCE [LARGE SCALE GENOMIC DNA]</scope>
    <source>
        <strain evidence="1 2">P7774</strain>
    </source>
</reference>
<dbReference type="Proteomes" id="UP000572863">
    <property type="component" value="Unassembled WGS sequence"/>
</dbReference>
<accession>A0ABX2R191</accession>
<gene>
    <name evidence="1" type="ORF">HX871_25740</name>
</gene>
<evidence type="ECO:0008006" key="3">
    <source>
        <dbReference type="Google" id="ProtNLM"/>
    </source>
</evidence>
<keyword evidence="2" id="KW-1185">Reference proteome</keyword>